<gene>
    <name evidence="4" type="ORF">CEUTPL_LOCUS6382</name>
</gene>
<dbReference type="Gene3D" id="3.30.40.10">
    <property type="entry name" value="Zinc/RING finger domain, C3HC4 (zinc finger)"/>
    <property type="match status" value="1"/>
</dbReference>
<accession>A0A9N9MLY8</accession>
<feature type="domain" description="FP protein C-terminal" evidence="3">
    <location>
        <begin position="348"/>
        <end position="393"/>
    </location>
</feature>
<feature type="compositionally biased region" description="Basic and acidic residues" evidence="2">
    <location>
        <begin position="14"/>
        <end position="26"/>
    </location>
</feature>
<dbReference type="Pfam" id="PF25298">
    <property type="entry name" value="Baculo_FP_2nd"/>
    <property type="match status" value="1"/>
</dbReference>
<dbReference type="AlphaFoldDB" id="A0A9N9MLY8"/>
<evidence type="ECO:0000256" key="1">
    <source>
        <dbReference type="SAM" id="Coils"/>
    </source>
</evidence>
<reference evidence="4" key="1">
    <citation type="submission" date="2022-01" db="EMBL/GenBank/DDBJ databases">
        <authorList>
            <person name="King R."/>
        </authorList>
    </citation>
    <scope>NUCLEOTIDE SEQUENCE</scope>
</reference>
<organism evidence="4 5">
    <name type="scientific">Ceutorhynchus assimilis</name>
    <name type="common">cabbage seed weevil</name>
    <dbReference type="NCBI Taxonomy" id="467358"/>
    <lineage>
        <taxon>Eukaryota</taxon>
        <taxon>Metazoa</taxon>
        <taxon>Ecdysozoa</taxon>
        <taxon>Arthropoda</taxon>
        <taxon>Hexapoda</taxon>
        <taxon>Insecta</taxon>
        <taxon>Pterygota</taxon>
        <taxon>Neoptera</taxon>
        <taxon>Endopterygota</taxon>
        <taxon>Coleoptera</taxon>
        <taxon>Polyphaga</taxon>
        <taxon>Cucujiformia</taxon>
        <taxon>Curculionidae</taxon>
        <taxon>Ceutorhynchinae</taxon>
        <taxon>Ceutorhynchus</taxon>
    </lineage>
</organism>
<name>A0A9N9MLY8_9CUCU</name>
<protein>
    <recommendedName>
        <fullName evidence="3">FP protein C-terminal domain-containing protein</fullName>
    </recommendedName>
</protein>
<sequence length="402" mass="45878">MQENIKTKKGMKKIKTDNDVSQKDTSSEEEWEESGSSGDDIDYLGADIPDLEIHKTDDLKPGNFGEFCGHRQKNCARSYGAWFHKECSGLDNEDFSAYEQRKTVQKWACVRCSIGVGRKSLSGNTDLSGNDEIPIPNSSRRSSIGVHVPVPTPTRRSNNLRVIDEDLDSFESLFDLQNPTNLDMMRVMKRMYNELKNSITFNGSMMEQLKEGIQAISSENSRLKKEHNLLKARIRELERELVHVKSSKRDVPNERNRNIIIVGLKGDENVNADVTNTFKALNIVVPRDEYTVKVLPSKQSKKPVLVSFTDEHMRNNVLKQRKTIQLDTEICNIAADSKTRIYVNPDLSKHTRDLFLKAKELKSHGFKYVWCKDDNILVRKNEEDSAIKIITSAQVDSLKNEL</sequence>
<dbReference type="EMBL" id="OU892279">
    <property type="protein sequence ID" value="CAG9765779.1"/>
    <property type="molecule type" value="Genomic_DNA"/>
</dbReference>
<dbReference type="InterPro" id="IPR013083">
    <property type="entry name" value="Znf_RING/FYVE/PHD"/>
</dbReference>
<feature type="region of interest" description="Disordered" evidence="2">
    <location>
        <begin position="1"/>
        <end position="42"/>
    </location>
</feature>
<dbReference type="OrthoDB" id="6773891at2759"/>
<dbReference type="InterPro" id="IPR057251">
    <property type="entry name" value="FP_C"/>
</dbReference>
<evidence type="ECO:0000259" key="3">
    <source>
        <dbReference type="Pfam" id="PF25298"/>
    </source>
</evidence>
<feature type="region of interest" description="Disordered" evidence="2">
    <location>
        <begin position="125"/>
        <end position="151"/>
    </location>
</feature>
<evidence type="ECO:0000256" key="2">
    <source>
        <dbReference type="SAM" id="MobiDB-lite"/>
    </source>
</evidence>
<keyword evidence="1" id="KW-0175">Coiled coil</keyword>
<keyword evidence="5" id="KW-1185">Reference proteome</keyword>
<evidence type="ECO:0000313" key="4">
    <source>
        <dbReference type="EMBL" id="CAG9765779.1"/>
    </source>
</evidence>
<evidence type="ECO:0000313" key="5">
    <source>
        <dbReference type="Proteomes" id="UP001152799"/>
    </source>
</evidence>
<proteinExistence type="predicted"/>
<dbReference type="Proteomes" id="UP001152799">
    <property type="component" value="Chromosome 3"/>
</dbReference>
<feature type="coiled-coil region" evidence="1">
    <location>
        <begin position="206"/>
        <end position="247"/>
    </location>
</feature>